<organism evidence="1 2">
    <name type="scientific">Mycobacterium numidiamassiliense</name>
    <dbReference type="NCBI Taxonomy" id="1841861"/>
    <lineage>
        <taxon>Bacteria</taxon>
        <taxon>Bacillati</taxon>
        <taxon>Actinomycetota</taxon>
        <taxon>Actinomycetes</taxon>
        <taxon>Mycobacteriales</taxon>
        <taxon>Mycobacteriaceae</taxon>
        <taxon>Mycobacterium</taxon>
    </lineage>
</organism>
<protein>
    <submittedName>
        <fullName evidence="1">Uncharacterized damage-inducible protein DinB (Forms a four-helix bundle)</fullName>
    </submittedName>
</protein>
<dbReference type="InterPro" id="IPR034660">
    <property type="entry name" value="DinB/YfiT-like"/>
</dbReference>
<dbReference type="InterPro" id="IPR007061">
    <property type="entry name" value="MST-like"/>
</dbReference>
<dbReference type="Pfam" id="PF04978">
    <property type="entry name" value="MST"/>
    <property type="match status" value="1"/>
</dbReference>
<dbReference type="RefSeq" id="WP_077077619.1">
    <property type="nucleotide sequence ID" value="NZ_FUEZ01000003.1"/>
</dbReference>
<dbReference type="STRING" id="1841861.GCA_900157365_05080"/>
<name>A0A2U3P4Q3_9MYCO</name>
<dbReference type="EMBL" id="FUEZ01000003">
    <property type="protein sequence ID" value="SPM38700.1"/>
    <property type="molecule type" value="Genomic_DNA"/>
</dbReference>
<sequence length="204" mass="22536">MPALAPPVADERSALREYLAYHQSAYFAVAYGLTDEQARSTPAASALSIGGLVKHVTGMQRSWMGRVAAAPELPPKDPRPFDEIAKDFGDQHVMRPDETLDGLLRAYEEENAKSLRLVETADLDTQVPVPQDIPWFPKNQKAWSVRWVILHVINELARHAGHADIIRETIDGATMYELLAGLEGWQVEGWVTPWKKGGQKGAGG</sequence>
<evidence type="ECO:0000313" key="2">
    <source>
        <dbReference type="Proteomes" id="UP000240424"/>
    </source>
</evidence>
<evidence type="ECO:0000313" key="1">
    <source>
        <dbReference type="EMBL" id="SPM38700.1"/>
    </source>
</evidence>
<dbReference type="OrthoDB" id="4548523at2"/>
<dbReference type="Proteomes" id="UP000240424">
    <property type="component" value="Unassembled WGS sequence"/>
</dbReference>
<reference evidence="1 2" key="1">
    <citation type="submission" date="2017-01" db="EMBL/GenBank/DDBJ databases">
        <authorList>
            <consortium name="Urmite Genomes"/>
        </authorList>
    </citation>
    <scope>NUCLEOTIDE SEQUENCE [LARGE SCALE GENOMIC DNA]</scope>
    <source>
        <strain evidence="1 2">AB215</strain>
    </source>
</reference>
<keyword evidence="2" id="KW-1185">Reference proteome</keyword>
<gene>
    <name evidence="1" type="ORF">MNAB215_877</name>
</gene>
<dbReference type="SUPFAM" id="SSF109854">
    <property type="entry name" value="DinB/YfiT-like putative metalloenzymes"/>
    <property type="match status" value="1"/>
</dbReference>
<accession>A0A2U3P4Q3</accession>
<proteinExistence type="predicted"/>
<dbReference type="Gene3D" id="1.20.120.450">
    <property type="entry name" value="dinb family like domain"/>
    <property type="match status" value="1"/>
</dbReference>
<dbReference type="AlphaFoldDB" id="A0A2U3P4Q3"/>